<proteinExistence type="predicted"/>
<gene>
    <name evidence="5" type="ORF">FMM80_25385</name>
</gene>
<evidence type="ECO:0000313" key="5">
    <source>
        <dbReference type="EMBL" id="NDO71808.1"/>
    </source>
</evidence>
<dbReference type="PANTHER" id="PTHR42939:SF1">
    <property type="entry name" value="ABC TRANSPORTER ATP-BINDING PROTEIN ALBC-RELATED"/>
    <property type="match status" value="1"/>
</dbReference>
<dbReference type="InterPro" id="IPR003593">
    <property type="entry name" value="AAA+_ATPase"/>
</dbReference>
<dbReference type="GO" id="GO:0016887">
    <property type="term" value="F:ATP hydrolysis activity"/>
    <property type="evidence" value="ECO:0007669"/>
    <property type="project" value="InterPro"/>
</dbReference>
<dbReference type="InterPro" id="IPR003439">
    <property type="entry name" value="ABC_transporter-like_ATP-bd"/>
</dbReference>
<keyword evidence="3 5" id="KW-0067">ATP-binding</keyword>
<dbReference type="PROSITE" id="PS50893">
    <property type="entry name" value="ABC_TRANSPORTER_2"/>
    <property type="match status" value="1"/>
</dbReference>
<name>A0A9X5CE92_9FIRM</name>
<dbReference type="AlphaFoldDB" id="A0A9X5CE92"/>
<dbReference type="PANTHER" id="PTHR42939">
    <property type="entry name" value="ABC TRANSPORTER ATP-BINDING PROTEIN ALBC-RELATED"/>
    <property type="match status" value="1"/>
</dbReference>
<dbReference type="InterPro" id="IPR027417">
    <property type="entry name" value="P-loop_NTPase"/>
</dbReference>
<evidence type="ECO:0000259" key="4">
    <source>
        <dbReference type="PROSITE" id="PS50893"/>
    </source>
</evidence>
<keyword evidence="1" id="KW-0813">Transport</keyword>
<feature type="domain" description="ABC transporter" evidence="4">
    <location>
        <begin position="7"/>
        <end position="229"/>
    </location>
</feature>
<dbReference type="GO" id="GO:0005524">
    <property type="term" value="F:ATP binding"/>
    <property type="evidence" value="ECO:0007669"/>
    <property type="project" value="UniProtKB-KW"/>
</dbReference>
<dbReference type="Pfam" id="PF00005">
    <property type="entry name" value="ABC_tran"/>
    <property type="match status" value="1"/>
</dbReference>
<dbReference type="RefSeq" id="WP_004081438.1">
    <property type="nucleotide sequence ID" value="NZ_VIRB01000146.1"/>
</dbReference>
<accession>A0A9X5CE92</accession>
<dbReference type="Gene3D" id="3.40.50.300">
    <property type="entry name" value="P-loop containing nucleotide triphosphate hydrolases"/>
    <property type="match status" value="1"/>
</dbReference>
<evidence type="ECO:0000256" key="2">
    <source>
        <dbReference type="ARBA" id="ARBA00022741"/>
    </source>
</evidence>
<comment type="caution">
    <text evidence="5">The sequence shown here is derived from an EMBL/GenBank/DDBJ whole genome shotgun (WGS) entry which is preliminary data.</text>
</comment>
<evidence type="ECO:0000256" key="1">
    <source>
        <dbReference type="ARBA" id="ARBA00022448"/>
    </source>
</evidence>
<dbReference type="EMBL" id="VIRB01000146">
    <property type="protein sequence ID" value="NDO71808.1"/>
    <property type="molecule type" value="Genomic_DNA"/>
</dbReference>
<dbReference type="InterPro" id="IPR051782">
    <property type="entry name" value="ABC_Transporter_VariousFunc"/>
</dbReference>
<evidence type="ECO:0000256" key="3">
    <source>
        <dbReference type="ARBA" id="ARBA00022840"/>
    </source>
</evidence>
<dbReference type="OrthoDB" id="9804819at2"/>
<organism evidence="5 6">
    <name type="scientific">Schaedlerella arabinosiphila</name>
    <dbReference type="NCBI Taxonomy" id="2044587"/>
    <lineage>
        <taxon>Bacteria</taxon>
        <taxon>Bacillati</taxon>
        <taxon>Bacillota</taxon>
        <taxon>Clostridia</taxon>
        <taxon>Lachnospirales</taxon>
        <taxon>Lachnospiraceae</taxon>
        <taxon>Schaedlerella</taxon>
    </lineage>
</organism>
<reference evidence="5 6" key="1">
    <citation type="submission" date="2019-07" db="EMBL/GenBank/DDBJ databases">
        <title>Draft genome sequences of 15 bacterial species constituting the stable defined intestinal microbiota of the GM15 gnotobiotic mouse model.</title>
        <authorList>
            <person name="Elie C."/>
            <person name="Mathieu A."/>
            <person name="Saliou A."/>
            <person name="Darnaud M."/>
            <person name="Leulier F."/>
            <person name="Tamellini A."/>
        </authorList>
    </citation>
    <scope>NUCLEOTIDE SEQUENCE [LARGE SCALE GENOMIC DNA]</scope>
    <source>
        <strain evidence="6">ASF 502</strain>
    </source>
</reference>
<dbReference type="SUPFAM" id="SSF52540">
    <property type="entry name" value="P-loop containing nucleoside triphosphate hydrolases"/>
    <property type="match status" value="1"/>
</dbReference>
<dbReference type="SMART" id="SM00382">
    <property type="entry name" value="AAA"/>
    <property type="match status" value="1"/>
</dbReference>
<keyword evidence="2" id="KW-0547">Nucleotide-binding</keyword>
<evidence type="ECO:0000313" key="6">
    <source>
        <dbReference type="Proteomes" id="UP000474104"/>
    </source>
</evidence>
<sequence length="232" mass="26601">MNSGKMLVLNDLNVWYTPGKPVLEKLSMELGTNEVIGLIGLNGAGKTTFIKTLSGLLNTFQVKAAWWQGKPLLFRNREFKKERYVVFAEDHSFQFFTFREYASYVAASYGRKLSDIDELIHGFHFEEYTDVLLKELSTGNLKKAYLITAFALKPKLLILDEPVNGLDFQSTEYLYQQIESFRQYGTILFSSHILESICLTSDRVAVLEQGQIKRCFAGQEIKAEKIREVLKE</sequence>
<dbReference type="Proteomes" id="UP000474104">
    <property type="component" value="Unassembled WGS sequence"/>
</dbReference>
<protein>
    <submittedName>
        <fullName evidence="5">ABC transporter ATP-binding protein</fullName>
    </submittedName>
</protein>